<comment type="caution">
    <text evidence="7">The sequence shown here is derived from an EMBL/GenBank/DDBJ whole genome shotgun (WGS) entry which is preliminary data.</text>
</comment>
<dbReference type="CDD" id="cd00302">
    <property type="entry name" value="cytochrome_P450"/>
    <property type="match status" value="1"/>
</dbReference>
<keyword evidence="5" id="KW-0408">Iron</keyword>
<keyword evidence="4" id="KW-0560">Oxidoreductase</keyword>
<name>A0A428ZUL4_KIBAR</name>
<dbReference type="PANTHER" id="PTHR24291">
    <property type="entry name" value="CYTOCHROME P450 FAMILY 4"/>
    <property type="match status" value="1"/>
</dbReference>
<keyword evidence="3" id="KW-0479">Metal-binding</keyword>
<dbReference type="Pfam" id="PF00067">
    <property type="entry name" value="p450"/>
    <property type="match status" value="1"/>
</dbReference>
<dbReference type="Proteomes" id="UP000287547">
    <property type="component" value="Unassembled WGS sequence"/>
</dbReference>
<reference evidence="7 8" key="1">
    <citation type="submission" date="2018-05" db="EMBL/GenBank/DDBJ databases">
        <title>Evolution of GPA BGCs.</title>
        <authorList>
            <person name="Waglechner N."/>
            <person name="Wright G.D."/>
        </authorList>
    </citation>
    <scope>NUCLEOTIDE SEQUENCE [LARGE SCALE GENOMIC DNA]</scope>
    <source>
        <strain evidence="7 8">A82846</strain>
    </source>
</reference>
<gene>
    <name evidence="7" type="ORF">DMH04_01965</name>
</gene>
<keyword evidence="2" id="KW-0349">Heme</keyword>
<dbReference type="PANTHER" id="PTHR24291:SF50">
    <property type="entry name" value="BIFUNCTIONAL ALBAFLAVENONE MONOOXYGENASE_TERPENE SYNTHASE"/>
    <property type="match status" value="1"/>
</dbReference>
<evidence type="ECO:0000313" key="8">
    <source>
        <dbReference type="Proteomes" id="UP000287547"/>
    </source>
</evidence>
<dbReference type="InterPro" id="IPR001128">
    <property type="entry name" value="Cyt_P450"/>
</dbReference>
<dbReference type="OrthoDB" id="500678at2"/>
<comment type="similarity">
    <text evidence="1">Belongs to the cytochrome P450 family.</text>
</comment>
<dbReference type="GO" id="GO:0005506">
    <property type="term" value="F:iron ion binding"/>
    <property type="evidence" value="ECO:0007669"/>
    <property type="project" value="InterPro"/>
</dbReference>
<dbReference type="AlphaFoldDB" id="A0A428ZUL4"/>
<dbReference type="GO" id="GO:0020037">
    <property type="term" value="F:heme binding"/>
    <property type="evidence" value="ECO:0007669"/>
    <property type="project" value="InterPro"/>
</dbReference>
<dbReference type="InterPro" id="IPR050196">
    <property type="entry name" value="Cytochrome_P450_Monoox"/>
</dbReference>
<dbReference type="EMBL" id="QHKI01000001">
    <property type="protein sequence ID" value="RSM91760.1"/>
    <property type="molecule type" value="Genomic_DNA"/>
</dbReference>
<dbReference type="GO" id="GO:0016705">
    <property type="term" value="F:oxidoreductase activity, acting on paired donors, with incorporation or reduction of molecular oxygen"/>
    <property type="evidence" value="ECO:0007669"/>
    <property type="project" value="InterPro"/>
</dbReference>
<dbReference type="SUPFAM" id="SSF48264">
    <property type="entry name" value="Cytochrome P450"/>
    <property type="match status" value="1"/>
</dbReference>
<evidence type="ECO:0000256" key="3">
    <source>
        <dbReference type="ARBA" id="ARBA00022723"/>
    </source>
</evidence>
<evidence type="ECO:0000256" key="5">
    <source>
        <dbReference type="ARBA" id="ARBA00023004"/>
    </source>
</evidence>
<accession>A0A428ZUL4</accession>
<evidence type="ECO:0000256" key="2">
    <source>
        <dbReference type="ARBA" id="ARBA00022617"/>
    </source>
</evidence>
<dbReference type="RefSeq" id="WP_051793934.1">
    <property type="nucleotide sequence ID" value="NZ_QHKI01000001.1"/>
</dbReference>
<organism evidence="7 8">
    <name type="scientific">Kibdelosporangium aridum</name>
    <dbReference type="NCBI Taxonomy" id="2030"/>
    <lineage>
        <taxon>Bacteria</taxon>
        <taxon>Bacillati</taxon>
        <taxon>Actinomycetota</taxon>
        <taxon>Actinomycetes</taxon>
        <taxon>Pseudonocardiales</taxon>
        <taxon>Pseudonocardiaceae</taxon>
        <taxon>Kibdelosporangium</taxon>
    </lineage>
</organism>
<protein>
    <submittedName>
        <fullName evidence="7">Cytochrome P450</fullName>
    </submittedName>
</protein>
<evidence type="ECO:0000313" key="7">
    <source>
        <dbReference type="EMBL" id="RSM91760.1"/>
    </source>
</evidence>
<dbReference type="InterPro" id="IPR036396">
    <property type="entry name" value="Cyt_P450_sf"/>
</dbReference>
<evidence type="ECO:0000256" key="4">
    <source>
        <dbReference type="ARBA" id="ARBA00023002"/>
    </source>
</evidence>
<evidence type="ECO:0000256" key="6">
    <source>
        <dbReference type="ARBA" id="ARBA00023033"/>
    </source>
</evidence>
<evidence type="ECO:0000256" key="1">
    <source>
        <dbReference type="ARBA" id="ARBA00010617"/>
    </source>
</evidence>
<proteinExistence type="inferred from homology"/>
<dbReference type="Gene3D" id="1.10.630.10">
    <property type="entry name" value="Cytochrome P450"/>
    <property type="match status" value="1"/>
</dbReference>
<keyword evidence="6" id="KW-0503">Monooxygenase</keyword>
<sequence>MRGTSAFMADPLRHLAAWNQDRRAIRQFEPGRYVVADGELIRDVLASTTTPFEAKAATFGAVADWIPGSERTRPLNAALAKELDRAWHAVSPERITEELERSAGEPWPTALSGLYLRLFKEQLFPGLTGKQQRLLRQALDFSNRLDRDDSTMLQLRRRIAHSQAEAALYDWAAGRQEPGDIQEAMQRVVNSMDEVALLLHGLVGALCRATAMVMSWAALLDCGWTLGMPTGTTLKLEEPVHPAEYRVREALRLWPVAWLISRKVTQATTLSGTTLTPEDRLFLCTYLLHRDPDVWQDPDEYRPGRWENPPVGYKSVYLPFGFGAAACVGSRFVSQATARVLECWSALPDQKATLLTQNPAMGSLLAPPVFKFN</sequence>
<dbReference type="GO" id="GO:0004497">
    <property type="term" value="F:monooxygenase activity"/>
    <property type="evidence" value="ECO:0007669"/>
    <property type="project" value="UniProtKB-KW"/>
</dbReference>